<feature type="transmembrane region" description="Helical" evidence="1">
    <location>
        <begin position="121"/>
        <end position="144"/>
    </location>
</feature>
<organism evidence="2 3">
    <name type="scientific">Serratia marcescens</name>
    <dbReference type="NCBI Taxonomy" id="615"/>
    <lineage>
        <taxon>Bacteria</taxon>
        <taxon>Pseudomonadati</taxon>
        <taxon>Pseudomonadota</taxon>
        <taxon>Gammaproteobacteria</taxon>
        <taxon>Enterobacterales</taxon>
        <taxon>Yersiniaceae</taxon>
        <taxon>Serratia</taxon>
    </lineage>
</organism>
<evidence type="ECO:0000256" key="1">
    <source>
        <dbReference type="SAM" id="Phobius"/>
    </source>
</evidence>
<keyword evidence="1" id="KW-1133">Transmembrane helix</keyword>
<evidence type="ECO:0000313" key="3">
    <source>
        <dbReference type="Proteomes" id="UP000321126"/>
    </source>
</evidence>
<dbReference type="RefSeq" id="WP_147882471.1">
    <property type="nucleotide sequence ID" value="NZ_VOUQ01000015.1"/>
</dbReference>
<gene>
    <name evidence="2" type="ORF">FOT62_21530</name>
</gene>
<evidence type="ECO:0008006" key="4">
    <source>
        <dbReference type="Google" id="ProtNLM"/>
    </source>
</evidence>
<accession>A0A5C7BVJ0</accession>
<keyword evidence="1" id="KW-0812">Transmembrane</keyword>
<sequence>MTDDKHTTSLLKRAGKGAWFGLNLLLPLSETRRMATTVSASWFNHLKRVGRSDAGKAPDDVPAQLSFAEAVAASGQTRTVLQTRFYRRKCLSLALTALPVMAVAVLLTLTVLSGWQSPWLLLRVGVISLALLALAGLLFVKTLVCTWRLWQLREGRLSPAERGGFTDFVHERGWFISTLTPER</sequence>
<dbReference type="NCBIfam" id="NF033887">
    <property type="entry name" value="conj_TraX"/>
    <property type="match status" value="1"/>
</dbReference>
<dbReference type="EMBL" id="VOUQ01000015">
    <property type="protein sequence ID" value="TXE28349.1"/>
    <property type="molecule type" value="Genomic_DNA"/>
</dbReference>
<keyword evidence="1" id="KW-0472">Membrane</keyword>
<proteinExistence type="predicted"/>
<reference evidence="2 3" key="1">
    <citation type="submission" date="2019-07" db="EMBL/GenBank/DDBJ databases">
        <title>Serratia strains were isolated from fresh produce.</title>
        <authorList>
            <person name="Cho G.-S."/>
            <person name="Stein M."/>
            <person name="Lee W."/>
            <person name="Suh S.H."/>
            <person name="Franz C.M.A.P."/>
        </authorList>
    </citation>
    <scope>NUCLEOTIDE SEQUENCE [LARGE SCALE GENOMIC DNA]</scope>
    <source>
        <strain evidence="2 3">S16</strain>
    </source>
</reference>
<evidence type="ECO:0000313" key="2">
    <source>
        <dbReference type="EMBL" id="TXE28349.1"/>
    </source>
</evidence>
<protein>
    <recommendedName>
        <fullName evidence="4">Conjugal transfer protein TraX</fullName>
    </recommendedName>
</protein>
<comment type="caution">
    <text evidence="2">The sequence shown here is derived from an EMBL/GenBank/DDBJ whole genome shotgun (WGS) entry which is preliminary data.</text>
</comment>
<dbReference type="AlphaFoldDB" id="A0A5C7BVJ0"/>
<name>A0A5C7BVJ0_SERMA</name>
<feature type="transmembrane region" description="Helical" evidence="1">
    <location>
        <begin position="91"/>
        <end position="115"/>
    </location>
</feature>
<dbReference type="Proteomes" id="UP000321126">
    <property type="component" value="Unassembled WGS sequence"/>
</dbReference>
<dbReference type="InterPro" id="IPR049599">
    <property type="entry name" value="TraX-like"/>
</dbReference>